<protein>
    <submittedName>
        <fullName evidence="1">Uncharacterized protein</fullName>
    </submittedName>
</protein>
<name>A0AAX4FWM5_9EURY</name>
<gene>
    <name evidence="1" type="ORF">R6Y96_03265</name>
</gene>
<evidence type="ECO:0000313" key="1">
    <source>
        <dbReference type="EMBL" id="WOX58274.1"/>
    </source>
</evidence>
<dbReference type="EMBL" id="CP137642">
    <property type="protein sequence ID" value="WOX58274.1"/>
    <property type="molecule type" value="Genomic_DNA"/>
</dbReference>
<dbReference type="Proteomes" id="UP001305652">
    <property type="component" value="Chromosome"/>
</dbReference>
<dbReference type="RefSeq" id="WP_318622095.1">
    <property type="nucleotide sequence ID" value="NZ_CP137642.1"/>
</dbReference>
<accession>A0AAX4FWM5</accession>
<dbReference type="KEGG" id="mrc:R6Y96_03265"/>
<dbReference type="GeneID" id="85732144"/>
<proteinExistence type="predicted"/>
<dbReference type="AlphaFoldDB" id="A0AAX4FWM5"/>
<sequence length="250" mass="27673">MNGKIGLRAFSTLLTVMLVSVSVVPAASAYDNPDESWTEVNSASYGQIDAYIASSVGYFGGPYIPERDVYECNFRMAGVGETRYNDGESASACRIQSLEIAETYNKPHQSIWTSTDPVRMGAWPRDNGNSAYYYTVAYKVSSLAISAISPYAGFALSAADLVTFMLNGYDDSEDGEIVWRKWEHNPDQTDVGHFFWWLIDVDPGQTIEFTVTDYLFGPVYEAVGVDQTFTITTPSRSPDSMRPSNQRSGL</sequence>
<reference evidence="1 2" key="1">
    <citation type="submission" date="2023-10" db="EMBL/GenBank/DDBJ databases">
        <title>The complete genome sequence of Methanoculleus receptaculi DSM 18860.</title>
        <authorList>
            <person name="Lai S.-J."/>
            <person name="You Y.-T."/>
            <person name="Chen S.-C."/>
        </authorList>
    </citation>
    <scope>NUCLEOTIDE SEQUENCE [LARGE SCALE GENOMIC DNA]</scope>
    <source>
        <strain evidence="1 2">DSM 18860</strain>
    </source>
</reference>
<evidence type="ECO:0000313" key="2">
    <source>
        <dbReference type="Proteomes" id="UP001305652"/>
    </source>
</evidence>
<organism evidence="1 2">
    <name type="scientific">Methanoculleus receptaculi</name>
    <dbReference type="NCBI Taxonomy" id="394967"/>
    <lineage>
        <taxon>Archaea</taxon>
        <taxon>Methanobacteriati</taxon>
        <taxon>Methanobacteriota</taxon>
        <taxon>Stenosarchaea group</taxon>
        <taxon>Methanomicrobia</taxon>
        <taxon>Methanomicrobiales</taxon>
        <taxon>Methanomicrobiaceae</taxon>
        <taxon>Methanoculleus</taxon>
    </lineage>
</organism>
<keyword evidence="2" id="KW-1185">Reference proteome</keyword>